<evidence type="ECO:0000256" key="5">
    <source>
        <dbReference type="ARBA" id="ARBA00023054"/>
    </source>
</evidence>
<feature type="transmembrane region" description="Helical" evidence="8">
    <location>
        <begin position="116"/>
        <end position="136"/>
    </location>
</feature>
<protein>
    <recommendedName>
        <fullName evidence="2">Coiled-coil domain-containing protein 167</fullName>
    </recommendedName>
</protein>
<accession>A0A835NVX1</accession>
<dbReference type="InterPro" id="IPR028194">
    <property type="entry name" value="CC167"/>
</dbReference>
<keyword evidence="3 8" id="KW-0812">Transmembrane</keyword>
<evidence type="ECO:0000313" key="10">
    <source>
        <dbReference type="EMBL" id="KAI1240657.1"/>
    </source>
</evidence>
<evidence type="ECO:0000256" key="1">
    <source>
        <dbReference type="ARBA" id="ARBA00004167"/>
    </source>
</evidence>
<gene>
    <name evidence="10" type="ORF">IHE44_0009093</name>
    <name evidence="9" type="ORF">IHE44_006777</name>
</gene>
<dbReference type="AlphaFoldDB" id="A0A835NVX1"/>
<evidence type="ECO:0000256" key="2">
    <source>
        <dbReference type="ARBA" id="ARBA00022350"/>
    </source>
</evidence>
<dbReference type="GO" id="GO:0016020">
    <property type="term" value="C:membrane"/>
    <property type="evidence" value="ECO:0007669"/>
    <property type="project" value="UniProtKB-SubCell"/>
</dbReference>
<keyword evidence="4 8" id="KW-1133">Transmembrane helix</keyword>
<reference evidence="10 11" key="2">
    <citation type="journal article" date="2021" name="J. Hered.">
        <title>Feather Gene Expression Elucidates the Developmental Basis of Plumage Iridescence in African Starlings.</title>
        <authorList>
            <person name="Rubenstein D.R."/>
            <person name="Corvelo A."/>
            <person name="MacManes M.D."/>
            <person name="Maia R."/>
            <person name="Narzisi G."/>
            <person name="Rousaki A."/>
            <person name="Vandenabeele P."/>
            <person name="Shawkey M.D."/>
            <person name="Solomon J."/>
        </authorList>
    </citation>
    <scope>NUCLEOTIDE SEQUENCE [LARGE SCALE GENOMIC DNA]</scope>
    <source>
        <strain evidence="10">SS15</strain>
    </source>
</reference>
<evidence type="ECO:0000313" key="11">
    <source>
        <dbReference type="Proteomes" id="UP000618051"/>
    </source>
</evidence>
<evidence type="ECO:0000256" key="8">
    <source>
        <dbReference type="SAM" id="Phobius"/>
    </source>
</evidence>
<dbReference type="Pfam" id="PF15188">
    <property type="entry name" value="CCDC-167"/>
    <property type="match status" value="1"/>
</dbReference>
<reference evidence="9" key="1">
    <citation type="submission" date="2020-10" db="EMBL/GenBank/DDBJ databases">
        <title>Feather gene expression reveals the developmental basis of iridescence in African starlings.</title>
        <authorList>
            <person name="Rubenstein D.R."/>
        </authorList>
    </citation>
    <scope>NUCLEOTIDE SEQUENCE</scope>
    <source>
        <strain evidence="9">SS15</strain>
        <tissue evidence="9">Liver</tissue>
    </source>
</reference>
<keyword evidence="11" id="KW-1185">Reference proteome</keyword>
<keyword evidence="5 7" id="KW-0175">Coiled coil</keyword>
<comment type="subcellular location">
    <subcellularLocation>
        <location evidence="1">Membrane</location>
        <topology evidence="1">Single-pass membrane protein</topology>
    </subcellularLocation>
</comment>
<dbReference type="EMBL" id="JADDUC020000003">
    <property type="protein sequence ID" value="KAI1240657.1"/>
    <property type="molecule type" value="Genomic_DNA"/>
</dbReference>
<keyword evidence="6 8" id="KW-0472">Membrane</keyword>
<proteinExistence type="predicted"/>
<evidence type="ECO:0000256" key="7">
    <source>
        <dbReference type="SAM" id="Coils"/>
    </source>
</evidence>
<dbReference type="EMBL" id="JADDUC010000025">
    <property type="protein sequence ID" value="KAG0124028.1"/>
    <property type="molecule type" value="Genomic_DNA"/>
</dbReference>
<name>A0A835NVX1_9PASS</name>
<dbReference type="Proteomes" id="UP000618051">
    <property type="component" value="Unassembled WGS sequence"/>
</dbReference>
<evidence type="ECO:0000256" key="4">
    <source>
        <dbReference type="ARBA" id="ARBA00022989"/>
    </source>
</evidence>
<organism evidence="9">
    <name type="scientific">Lamprotornis superbus</name>
    <dbReference type="NCBI Taxonomy" id="245042"/>
    <lineage>
        <taxon>Eukaryota</taxon>
        <taxon>Metazoa</taxon>
        <taxon>Chordata</taxon>
        <taxon>Craniata</taxon>
        <taxon>Vertebrata</taxon>
        <taxon>Euteleostomi</taxon>
        <taxon>Archelosauria</taxon>
        <taxon>Archosauria</taxon>
        <taxon>Dinosauria</taxon>
        <taxon>Saurischia</taxon>
        <taxon>Theropoda</taxon>
        <taxon>Coelurosauria</taxon>
        <taxon>Aves</taxon>
        <taxon>Neognathae</taxon>
        <taxon>Neoaves</taxon>
        <taxon>Telluraves</taxon>
        <taxon>Australaves</taxon>
        <taxon>Passeriformes</taxon>
        <taxon>Sturnidae</taxon>
        <taxon>Lamprotornis</taxon>
    </lineage>
</organism>
<feature type="coiled-coil region" evidence="7">
    <location>
        <begin position="53"/>
        <end position="111"/>
    </location>
</feature>
<reference evidence="10" key="3">
    <citation type="submission" date="2022-01" db="EMBL/GenBank/DDBJ databases">
        <authorList>
            <person name="Rubenstein D.R."/>
        </authorList>
    </citation>
    <scope>NUCLEOTIDE SEQUENCE</scope>
    <source>
        <strain evidence="10">SS15</strain>
        <tissue evidence="10">Liver</tissue>
    </source>
</reference>
<comment type="caution">
    <text evidence="9">The sequence shown here is derived from an EMBL/GenBank/DDBJ whole genome shotgun (WGS) entry which is preliminary data.</text>
</comment>
<dbReference type="OrthoDB" id="6435278at2759"/>
<sequence length="416" mass="46794">MAEMRQNLFSESYWSPLCPEVFSVGFDLFCEGQKMKTSLPNAVGCRRSLPKMIDGLEEKLARCRQSMEEVDLKLRREKLSPEGRKSLERERNLLMTKADNYEKELSVLRKENRKNAALAVAMALLIALIYACWTIVMHFDTFPPFPEEAAVMADTVGREESKISLAGKGKENTAIPATDSCPCYGSHTETLRRGALEKTACSAIHHMKKGIRILESAALRQPLIAKSMIPHQQFPESLRRCQLLQHTLLVTSCACTANDCKDKAPLSSLLNTQAYTHTPHRPVQTLSSGSYSLKGCNGFRKEVVRRYIAHEQSPQREEYLVAAQFSNPALSSGLTGDHPSTQRPNSNTAFLSAQSPPALLSLSGNKSRAVWQYQQRDDKIHIHVRIAQLVESDVHCEEKFYYRQFTFICSCLNCGF</sequence>
<evidence type="ECO:0000313" key="9">
    <source>
        <dbReference type="EMBL" id="KAG0124028.1"/>
    </source>
</evidence>
<dbReference type="PANTHER" id="PTHR31759">
    <property type="entry name" value="COILED-COIL DOMAIN-CONTAINING PROTEIN 167"/>
    <property type="match status" value="1"/>
</dbReference>
<evidence type="ECO:0000256" key="6">
    <source>
        <dbReference type="ARBA" id="ARBA00023136"/>
    </source>
</evidence>
<dbReference type="PANTHER" id="PTHR31759:SF1">
    <property type="entry name" value="COILED-COIL DOMAIN-CONTAINING PROTEIN 167"/>
    <property type="match status" value="1"/>
</dbReference>
<evidence type="ECO:0000256" key="3">
    <source>
        <dbReference type="ARBA" id="ARBA00022692"/>
    </source>
</evidence>